<dbReference type="Proteomes" id="UP000324222">
    <property type="component" value="Unassembled WGS sequence"/>
</dbReference>
<organism evidence="3 4">
    <name type="scientific">Portunus trituberculatus</name>
    <name type="common">Swimming crab</name>
    <name type="synonym">Neptunus trituberculatus</name>
    <dbReference type="NCBI Taxonomy" id="210409"/>
    <lineage>
        <taxon>Eukaryota</taxon>
        <taxon>Metazoa</taxon>
        <taxon>Ecdysozoa</taxon>
        <taxon>Arthropoda</taxon>
        <taxon>Crustacea</taxon>
        <taxon>Multicrustacea</taxon>
        <taxon>Malacostraca</taxon>
        <taxon>Eumalacostraca</taxon>
        <taxon>Eucarida</taxon>
        <taxon>Decapoda</taxon>
        <taxon>Pleocyemata</taxon>
        <taxon>Brachyura</taxon>
        <taxon>Eubrachyura</taxon>
        <taxon>Portunoidea</taxon>
        <taxon>Portunidae</taxon>
        <taxon>Portuninae</taxon>
        <taxon>Portunus</taxon>
    </lineage>
</organism>
<reference evidence="3 4" key="1">
    <citation type="submission" date="2019-05" db="EMBL/GenBank/DDBJ databases">
        <title>Another draft genome of Portunus trituberculatus and its Hox gene families provides insights of decapod evolution.</title>
        <authorList>
            <person name="Jeong J.-H."/>
            <person name="Song I."/>
            <person name="Kim S."/>
            <person name="Choi T."/>
            <person name="Kim D."/>
            <person name="Ryu S."/>
            <person name="Kim W."/>
        </authorList>
    </citation>
    <scope>NUCLEOTIDE SEQUENCE [LARGE SCALE GENOMIC DNA]</scope>
    <source>
        <tissue evidence="3">Muscle</tissue>
    </source>
</reference>
<keyword evidence="4" id="KW-1185">Reference proteome</keyword>
<evidence type="ECO:0000256" key="2">
    <source>
        <dbReference type="SAM" id="SignalP"/>
    </source>
</evidence>
<feature type="signal peptide" evidence="2">
    <location>
        <begin position="1"/>
        <end position="26"/>
    </location>
</feature>
<comment type="caution">
    <text evidence="3">The sequence shown here is derived from an EMBL/GenBank/DDBJ whole genome shotgun (WGS) entry which is preliminary data.</text>
</comment>
<feature type="region of interest" description="Disordered" evidence="1">
    <location>
        <begin position="31"/>
        <end position="53"/>
    </location>
</feature>
<sequence length="94" mass="10468">MSLKQAWAVLLCILLIYQTFINDIIAARTGGGSGGTGRQNVNKHDDSPTQPVPDILTYNGHELLQLSRRKYTLPTNFAVPEALKRRVRSVGEFE</sequence>
<proteinExistence type="predicted"/>
<accession>A0A5B7GH19</accession>
<dbReference type="EMBL" id="VSRR010016644">
    <property type="protein sequence ID" value="MPC59520.1"/>
    <property type="molecule type" value="Genomic_DNA"/>
</dbReference>
<feature type="chain" id="PRO_5022763141" evidence="2">
    <location>
        <begin position="27"/>
        <end position="94"/>
    </location>
</feature>
<dbReference type="AlphaFoldDB" id="A0A5B7GH19"/>
<protein>
    <submittedName>
        <fullName evidence="3">Uncharacterized protein</fullName>
    </submittedName>
</protein>
<name>A0A5B7GH19_PORTR</name>
<evidence type="ECO:0000313" key="3">
    <source>
        <dbReference type="EMBL" id="MPC59520.1"/>
    </source>
</evidence>
<evidence type="ECO:0000256" key="1">
    <source>
        <dbReference type="SAM" id="MobiDB-lite"/>
    </source>
</evidence>
<gene>
    <name evidence="3" type="ORF">E2C01_053543</name>
</gene>
<evidence type="ECO:0000313" key="4">
    <source>
        <dbReference type="Proteomes" id="UP000324222"/>
    </source>
</evidence>
<keyword evidence="2" id="KW-0732">Signal</keyword>